<keyword evidence="1" id="KW-0732">Signal</keyword>
<evidence type="ECO:0000256" key="1">
    <source>
        <dbReference type="SAM" id="SignalP"/>
    </source>
</evidence>
<evidence type="ECO:0000313" key="3">
    <source>
        <dbReference type="EMBL" id="RTQ88083.1"/>
    </source>
</evidence>
<dbReference type="Gene3D" id="3.30.457.10">
    <property type="entry name" value="Copper amine oxidase-like, N-terminal domain"/>
    <property type="match status" value="1"/>
</dbReference>
<feature type="signal peptide" evidence="1">
    <location>
        <begin position="1"/>
        <end position="30"/>
    </location>
</feature>
<keyword evidence="4" id="KW-1185">Reference proteome</keyword>
<evidence type="ECO:0000313" key="4">
    <source>
        <dbReference type="Proteomes" id="UP000276349"/>
    </source>
</evidence>
<dbReference type="Pfam" id="PF07833">
    <property type="entry name" value="Cu_amine_oxidN1"/>
    <property type="match status" value="1"/>
</dbReference>
<dbReference type="SUPFAM" id="SSF55383">
    <property type="entry name" value="Copper amine oxidase, domain N"/>
    <property type="match status" value="1"/>
</dbReference>
<dbReference type="EMBL" id="RXNR01000082">
    <property type="protein sequence ID" value="RTQ88083.1"/>
    <property type="molecule type" value="Genomic_DNA"/>
</dbReference>
<organism evidence="3 4">
    <name type="scientific">Lysinibacillus telephonicus</name>
    <dbReference type="NCBI Taxonomy" id="1714840"/>
    <lineage>
        <taxon>Bacteria</taxon>
        <taxon>Bacillati</taxon>
        <taxon>Bacillota</taxon>
        <taxon>Bacilli</taxon>
        <taxon>Bacillales</taxon>
        <taxon>Bacillaceae</taxon>
        <taxon>Lysinibacillus</taxon>
    </lineage>
</organism>
<proteinExistence type="predicted"/>
<feature type="chain" id="PRO_5018674431" description="Copper amine oxidase-like N-terminal domain-containing protein" evidence="1">
    <location>
        <begin position="31"/>
        <end position="169"/>
    </location>
</feature>
<dbReference type="OrthoDB" id="2503396at2"/>
<dbReference type="InterPro" id="IPR036582">
    <property type="entry name" value="Mao_N_sf"/>
</dbReference>
<sequence length="169" mass="19272">MLEIRRYYMKKLLIAFILLFSLVAPTFVQAESASVLLMVNNKKVEISPFTSNGNIYVPLDEVAKQMGDEVTSSSYQKKVHIKGETGFLVVIQDGQTTGIVNGKLYPLKTKMVDGEQVNANVKAIYKNGQVYVPIEFVRKWYDISCRGSKRKYENNNICWKASWKFTTIN</sequence>
<comment type="caution">
    <text evidence="3">The sequence shown here is derived from an EMBL/GenBank/DDBJ whole genome shotgun (WGS) entry which is preliminary data.</text>
</comment>
<gene>
    <name evidence="3" type="ORF">EKG35_18160</name>
</gene>
<dbReference type="AlphaFoldDB" id="A0A3S0HV65"/>
<name>A0A3S0HV65_9BACI</name>
<feature type="domain" description="Copper amine oxidase-like N-terminal" evidence="2">
    <location>
        <begin position="39"/>
        <end position="138"/>
    </location>
</feature>
<accession>A0A3S0HV65</accession>
<protein>
    <recommendedName>
        <fullName evidence="2">Copper amine oxidase-like N-terminal domain-containing protein</fullName>
    </recommendedName>
</protein>
<dbReference type="InterPro" id="IPR012854">
    <property type="entry name" value="Cu_amine_oxidase-like_N"/>
</dbReference>
<evidence type="ECO:0000259" key="2">
    <source>
        <dbReference type="Pfam" id="PF07833"/>
    </source>
</evidence>
<reference evidence="3 4" key="1">
    <citation type="submission" date="2018-12" db="EMBL/GenBank/DDBJ databases">
        <authorList>
            <person name="Yu L."/>
        </authorList>
    </citation>
    <scope>NUCLEOTIDE SEQUENCE [LARGE SCALE GENOMIC DNA]</scope>
    <source>
        <strain evidence="3 4">S5H2222</strain>
    </source>
</reference>
<dbReference type="Proteomes" id="UP000276349">
    <property type="component" value="Unassembled WGS sequence"/>
</dbReference>